<dbReference type="Pfam" id="PF04397">
    <property type="entry name" value="LytTR"/>
    <property type="match status" value="1"/>
</dbReference>
<name>A0A645GPG9_9ZZZZ</name>
<evidence type="ECO:0000313" key="3">
    <source>
        <dbReference type="EMBL" id="MPN25844.1"/>
    </source>
</evidence>
<dbReference type="Gene3D" id="2.40.50.1020">
    <property type="entry name" value="LytTr DNA-binding domain"/>
    <property type="match status" value="1"/>
</dbReference>
<dbReference type="PANTHER" id="PTHR37299:SF1">
    <property type="entry name" value="STAGE 0 SPORULATION PROTEIN A HOMOLOG"/>
    <property type="match status" value="1"/>
</dbReference>
<dbReference type="SMART" id="SM00850">
    <property type="entry name" value="LytTR"/>
    <property type="match status" value="1"/>
</dbReference>
<sequence length="177" mass="20662">MGDEILKSFQPFIYLRGFISVLVYYAMVQYFRYRLLRETEQETEPETTMPVIASATTEATESETETTEKLERIAVKSGQKIHVIMVPDIVYLQADGDYVLIFTMTGKYMKEQTMKYFEEHLPTTQFARVHRSCIVNLEAISRIELYEKQSQQLTLKNGHQIKTSQAGYKLLRQKLNL</sequence>
<keyword evidence="1" id="KW-0812">Transmembrane</keyword>
<dbReference type="EMBL" id="VSSQ01075168">
    <property type="protein sequence ID" value="MPN25844.1"/>
    <property type="molecule type" value="Genomic_DNA"/>
</dbReference>
<gene>
    <name evidence="3" type="ORF">SDC9_173260</name>
</gene>
<evidence type="ECO:0000259" key="2">
    <source>
        <dbReference type="PROSITE" id="PS50930"/>
    </source>
</evidence>
<protein>
    <recommendedName>
        <fullName evidence="2">HTH LytTR-type domain-containing protein</fullName>
    </recommendedName>
</protein>
<dbReference type="AlphaFoldDB" id="A0A645GPG9"/>
<organism evidence="3">
    <name type="scientific">bioreactor metagenome</name>
    <dbReference type="NCBI Taxonomy" id="1076179"/>
    <lineage>
        <taxon>unclassified sequences</taxon>
        <taxon>metagenomes</taxon>
        <taxon>ecological metagenomes</taxon>
    </lineage>
</organism>
<dbReference type="GO" id="GO:0003677">
    <property type="term" value="F:DNA binding"/>
    <property type="evidence" value="ECO:0007669"/>
    <property type="project" value="InterPro"/>
</dbReference>
<comment type="caution">
    <text evidence="3">The sequence shown here is derived from an EMBL/GenBank/DDBJ whole genome shotgun (WGS) entry which is preliminary data.</text>
</comment>
<proteinExistence type="predicted"/>
<evidence type="ECO:0000256" key="1">
    <source>
        <dbReference type="SAM" id="Phobius"/>
    </source>
</evidence>
<keyword evidence="1" id="KW-1133">Transmembrane helix</keyword>
<dbReference type="PANTHER" id="PTHR37299">
    <property type="entry name" value="TRANSCRIPTIONAL REGULATOR-RELATED"/>
    <property type="match status" value="1"/>
</dbReference>
<dbReference type="InterPro" id="IPR007492">
    <property type="entry name" value="LytTR_DNA-bd_dom"/>
</dbReference>
<feature type="domain" description="HTH LytTR-type" evidence="2">
    <location>
        <begin position="73"/>
        <end position="177"/>
    </location>
</feature>
<dbReference type="InterPro" id="IPR046947">
    <property type="entry name" value="LytR-like"/>
</dbReference>
<accession>A0A645GPG9</accession>
<reference evidence="3" key="1">
    <citation type="submission" date="2019-08" db="EMBL/GenBank/DDBJ databases">
        <authorList>
            <person name="Kucharzyk K."/>
            <person name="Murdoch R.W."/>
            <person name="Higgins S."/>
            <person name="Loffler F."/>
        </authorList>
    </citation>
    <scope>NUCLEOTIDE SEQUENCE</scope>
</reference>
<keyword evidence="1" id="KW-0472">Membrane</keyword>
<feature type="transmembrane region" description="Helical" evidence="1">
    <location>
        <begin position="12"/>
        <end position="31"/>
    </location>
</feature>
<dbReference type="PROSITE" id="PS50930">
    <property type="entry name" value="HTH_LYTTR"/>
    <property type="match status" value="1"/>
</dbReference>
<dbReference type="GO" id="GO:0000156">
    <property type="term" value="F:phosphorelay response regulator activity"/>
    <property type="evidence" value="ECO:0007669"/>
    <property type="project" value="InterPro"/>
</dbReference>